<dbReference type="GO" id="GO:0071949">
    <property type="term" value="F:FAD binding"/>
    <property type="evidence" value="ECO:0007669"/>
    <property type="project" value="InterPro"/>
</dbReference>
<evidence type="ECO:0000313" key="10">
    <source>
        <dbReference type="Proteomes" id="UP000182598"/>
    </source>
</evidence>
<gene>
    <name evidence="9" type="ORF">Ga0061064_0576</name>
</gene>
<dbReference type="PRINTS" id="PR00420">
    <property type="entry name" value="RNGMNOXGNASE"/>
</dbReference>
<evidence type="ECO:0000256" key="7">
    <source>
        <dbReference type="ARBA" id="ARBA00023033"/>
    </source>
</evidence>
<evidence type="ECO:0000256" key="3">
    <source>
        <dbReference type="ARBA" id="ARBA00005349"/>
    </source>
</evidence>
<dbReference type="SUPFAM" id="SSF51905">
    <property type="entry name" value="FAD/NAD(P)-binding domain"/>
    <property type="match status" value="1"/>
</dbReference>
<dbReference type="UniPathway" id="UPA00232"/>
<keyword evidence="10" id="KW-1185">Reference proteome</keyword>
<proteinExistence type="inferred from homology"/>
<reference evidence="10" key="1">
    <citation type="submission" date="2015-08" db="EMBL/GenBank/DDBJ databases">
        <authorList>
            <person name="Varghese N."/>
        </authorList>
    </citation>
    <scope>NUCLEOTIDE SEQUENCE [LARGE SCALE GENOMIC DNA]</scope>
    <source>
        <strain evidence="10">DSM 27808</strain>
    </source>
</reference>
<evidence type="ECO:0000256" key="6">
    <source>
        <dbReference type="ARBA" id="ARBA00023002"/>
    </source>
</evidence>
<dbReference type="InterPro" id="IPR036188">
    <property type="entry name" value="FAD/NAD-bd_sf"/>
</dbReference>
<dbReference type="AlphaFoldDB" id="A0A0K6GXC3"/>
<name>A0A0K6GXC3_9GAMM</name>
<dbReference type="InterPro" id="IPR018168">
    <property type="entry name" value="Ubi_Hdrlase_CS"/>
</dbReference>
<dbReference type="OrthoDB" id="9769565at2"/>
<dbReference type="InterPro" id="IPR010971">
    <property type="entry name" value="UbiH/COQ6"/>
</dbReference>
<dbReference type="GO" id="GO:0006744">
    <property type="term" value="P:ubiquinone biosynthetic process"/>
    <property type="evidence" value="ECO:0007669"/>
    <property type="project" value="UniProtKB-UniPathway"/>
</dbReference>
<dbReference type="Pfam" id="PF01494">
    <property type="entry name" value="FAD_binding_3"/>
    <property type="match status" value="1"/>
</dbReference>
<keyword evidence="4" id="KW-0285">Flavoprotein</keyword>
<keyword evidence="7" id="KW-0503">Monooxygenase</keyword>
<keyword evidence="6" id="KW-0560">Oxidoreductase</keyword>
<evidence type="ECO:0000256" key="1">
    <source>
        <dbReference type="ARBA" id="ARBA00001974"/>
    </source>
</evidence>
<feature type="domain" description="FAD-binding" evidence="8">
    <location>
        <begin position="2"/>
        <end position="330"/>
    </location>
</feature>
<organism evidence="9 10">
    <name type="scientific">Pseudidiomarina woesei</name>
    <dbReference type="NCBI Taxonomy" id="1381080"/>
    <lineage>
        <taxon>Bacteria</taxon>
        <taxon>Pseudomonadati</taxon>
        <taxon>Pseudomonadota</taxon>
        <taxon>Gammaproteobacteria</taxon>
        <taxon>Alteromonadales</taxon>
        <taxon>Idiomarinaceae</taxon>
        <taxon>Pseudidiomarina</taxon>
    </lineage>
</organism>
<dbReference type="RefSeq" id="WP_055438247.1">
    <property type="nucleotide sequence ID" value="NZ_CYHB01000001.1"/>
</dbReference>
<dbReference type="Proteomes" id="UP000182598">
    <property type="component" value="Unassembled WGS sequence"/>
</dbReference>
<dbReference type="Gene3D" id="3.50.50.60">
    <property type="entry name" value="FAD/NAD(P)-binding domain"/>
    <property type="match status" value="2"/>
</dbReference>
<comment type="cofactor">
    <cofactor evidence="1">
        <name>FAD</name>
        <dbReference type="ChEBI" id="CHEBI:57692"/>
    </cofactor>
</comment>
<dbReference type="InterPro" id="IPR051205">
    <property type="entry name" value="UbiH/COQ6_monooxygenase"/>
</dbReference>
<comment type="similarity">
    <text evidence="3">Belongs to the UbiH/COQ6 family.</text>
</comment>
<evidence type="ECO:0000256" key="2">
    <source>
        <dbReference type="ARBA" id="ARBA00004749"/>
    </source>
</evidence>
<protein>
    <submittedName>
        <fullName evidence="9">Ubiquinone biosynthesis hydroxylase, UbiH/UbiF/VisC/COQ6 family</fullName>
    </submittedName>
</protein>
<dbReference type="InterPro" id="IPR002938">
    <property type="entry name" value="FAD-bd"/>
</dbReference>
<keyword evidence="5" id="KW-0274">FAD</keyword>
<evidence type="ECO:0000256" key="4">
    <source>
        <dbReference type="ARBA" id="ARBA00022630"/>
    </source>
</evidence>
<evidence type="ECO:0000259" key="8">
    <source>
        <dbReference type="Pfam" id="PF01494"/>
    </source>
</evidence>
<dbReference type="EMBL" id="CYHB01000001">
    <property type="protein sequence ID" value="CUA83386.1"/>
    <property type="molecule type" value="Genomic_DNA"/>
</dbReference>
<sequence length="374" mass="41362">MNVVVIGGGMVGAAVALALAKHKHRVTVIEAAPEVISEGDWDLRISSVHLRNVQWLKQLGVWQHIRNERVFDYTDLAVQSRDGQRVNFSAAEINEQSLGAMVENNALQQALWQQLRANKVTVLCETKVEQFNLPAQTVTFSNGESLAYDLLIGADGAHSQVAKAAGIGIRGWDYDMRCLLAIANVENELPSATWEVFRDKGPYALLPLSRHEACLIDYRSEQEWQQLCAQPEQVHHELTATFTPHIGPHNVLRFASFPLRRQRALSYHAHHSVVLIGDAAHSIHPLAGQGVNLGFADVQELALQLSEQPLSAALPAYERARVRENQQMMRAMDAIHVGFRSEHLLPRGIVAAGLAVVDKFAPLKSALIRKATGF</sequence>
<dbReference type="PANTHER" id="PTHR43876:SF10">
    <property type="entry name" value="3-DEMETHOXYUBIQUINOL 3-HYDROXYLASE"/>
    <property type="match status" value="1"/>
</dbReference>
<dbReference type="PANTHER" id="PTHR43876">
    <property type="entry name" value="UBIQUINONE BIOSYNTHESIS MONOOXYGENASE COQ6, MITOCHONDRIAL"/>
    <property type="match status" value="1"/>
</dbReference>
<comment type="pathway">
    <text evidence="2">Cofactor biosynthesis; ubiquinone biosynthesis.</text>
</comment>
<accession>A0A0K6GXC3</accession>
<dbReference type="PROSITE" id="PS01304">
    <property type="entry name" value="UBIH"/>
    <property type="match status" value="1"/>
</dbReference>
<evidence type="ECO:0000313" key="9">
    <source>
        <dbReference type="EMBL" id="CUA83386.1"/>
    </source>
</evidence>
<dbReference type="GO" id="GO:0008682">
    <property type="term" value="F:3-demethoxyubiquinol 3-hydroxylase activity"/>
    <property type="evidence" value="ECO:0007669"/>
    <property type="project" value="TreeGrafter"/>
</dbReference>
<dbReference type="NCBIfam" id="TIGR01988">
    <property type="entry name" value="Ubi-OHases"/>
    <property type="match status" value="1"/>
</dbReference>
<evidence type="ECO:0000256" key="5">
    <source>
        <dbReference type="ARBA" id="ARBA00022827"/>
    </source>
</evidence>
<keyword evidence="9" id="KW-0830">Ubiquinone</keyword>